<reference evidence="1" key="1">
    <citation type="submission" date="2011-11" db="EMBL/GenBank/DDBJ databases">
        <title>The Genome Sequence of Fusarium oxysporum Cotton.</title>
        <authorList>
            <consortium name="The Broad Institute Genome Sequencing Platform"/>
            <person name="Ma L.-J."/>
            <person name="Gale L.R."/>
            <person name="Schwartz D.C."/>
            <person name="Zhou S."/>
            <person name="Corby-Kistler H."/>
            <person name="Young S.K."/>
            <person name="Zeng Q."/>
            <person name="Gargeya S."/>
            <person name="Fitzgerald M."/>
            <person name="Haas B."/>
            <person name="Abouelleil A."/>
            <person name="Alvarado L."/>
            <person name="Arachchi H.M."/>
            <person name="Berlin A."/>
            <person name="Brown A."/>
            <person name="Chapman S.B."/>
            <person name="Chen Z."/>
            <person name="Dunbar C."/>
            <person name="Freedman E."/>
            <person name="Gearin G."/>
            <person name="Goldberg J."/>
            <person name="Griggs A."/>
            <person name="Gujja S."/>
            <person name="Heiman D."/>
            <person name="Howarth C."/>
            <person name="Larson L."/>
            <person name="Lui A."/>
            <person name="MacDonald P.J.P."/>
            <person name="Montmayeur A."/>
            <person name="Murphy C."/>
            <person name="Neiman D."/>
            <person name="Pearson M."/>
            <person name="Priest M."/>
            <person name="Roberts A."/>
            <person name="Saif S."/>
            <person name="Shea T."/>
            <person name="Shenoy N."/>
            <person name="Sisk P."/>
            <person name="Stolte C."/>
            <person name="Sykes S."/>
            <person name="Wortman J."/>
            <person name="Nusbaum C."/>
            <person name="Birren B."/>
        </authorList>
    </citation>
    <scope>NUCLEOTIDE SEQUENCE [LARGE SCALE GENOMIC DNA]</scope>
    <source>
        <strain evidence="1">25433</strain>
    </source>
</reference>
<evidence type="ECO:0000313" key="1">
    <source>
        <dbReference type="EMBL" id="EXM12837.1"/>
    </source>
</evidence>
<dbReference type="AlphaFoldDB" id="X0KVP6"/>
<accession>X0KVP6</accession>
<dbReference type="HOGENOM" id="CLU_3175450_0_0_1"/>
<name>X0KVP6_FUSOX</name>
<gene>
    <name evidence="1" type="ORF">FOTG_18685</name>
</gene>
<protein>
    <submittedName>
        <fullName evidence="1">Uncharacterized protein</fullName>
    </submittedName>
</protein>
<proteinExistence type="predicted"/>
<dbReference type="Proteomes" id="UP000030701">
    <property type="component" value="Unassembled WGS sequence"/>
</dbReference>
<sequence length="48" mass="5240">MDPTQRQSAPKFARIPLNGAYVGTTKYIIEPAALPAHQIKSIFKAIGE</sequence>
<reference evidence="1" key="2">
    <citation type="submission" date="2012-05" db="EMBL/GenBank/DDBJ databases">
        <title>The Genome Annotation of Fusarium oxysporum Cotton.</title>
        <authorList>
            <consortium name="The Broad Institute Genomics Platform"/>
            <person name="Ma L.-J."/>
            <person name="Corby-Kistler H."/>
            <person name="Broz K."/>
            <person name="Gale L.R."/>
            <person name="Jonkers W."/>
            <person name="O'Donnell K."/>
            <person name="Ploetz R."/>
            <person name="Steinberg C."/>
            <person name="Schwartz D.C."/>
            <person name="VanEtten H."/>
            <person name="Zhou S."/>
            <person name="Young S.K."/>
            <person name="Zeng Q."/>
            <person name="Gargeya S."/>
            <person name="Fitzgerald M."/>
            <person name="Abouelleil A."/>
            <person name="Alvarado L."/>
            <person name="Chapman S.B."/>
            <person name="Gainer-Dewar J."/>
            <person name="Goldberg J."/>
            <person name="Griggs A."/>
            <person name="Gujja S."/>
            <person name="Hansen M."/>
            <person name="Howarth C."/>
            <person name="Imamovic A."/>
            <person name="Ireland A."/>
            <person name="Larimer J."/>
            <person name="McCowan C."/>
            <person name="Murphy C."/>
            <person name="Pearson M."/>
            <person name="Poon T.W."/>
            <person name="Priest M."/>
            <person name="Roberts A."/>
            <person name="Saif S."/>
            <person name="Shea T."/>
            <person name="Sykes S."/>
            <person name="Wortman J."/>
            <person name="Nusbaum C."/>
            <person name="Birren B."/>
        </authorList>
    </citation>
    <scope>NUCLEOTIDE SEQUENCE</scope>
    <source>
        <strain evidence="1">25433</strain>
    </source>
</reference>
<organism evidence="1">
    <name type="scientific">Fusarium oxysporum f. sp. vasinfectum 25433</name>
    <dbReference type="NCBI Taxonomy" id="1089449"/>
    <lineage>
        <taxon>Eukaryota</taxon>
        <taxon>Fungi</taxon>
        <taxon>Dikarya</taxon>
        <taxon>Ascomycota</taxon>
        <taxon>Pezizomycotina</taxon>
        <taxon>Sordariomycetes</taxon>
        <taxon>Hypocreomycetidae</taxon>
        <taxon>Hypocreales</taxon>
        <taxon>Nectriaceae</taxon>
        <taxon>Fusarium</taxon>
        <taxon>Fusarium oxysporum species complex</taxon>
    </lineage>
</organism>
<dbReference type="EMBL" id="JH658222">
    <property type="protein sequence ID" value="EXM12837.1"/>
    <property type="molecule type" value="Genomic_DNA"/>
</dbReference>